<feature type="zinc finger region" description="C3H1-type" evidence="6">
    <location>
        <begin position="366"/>
        <end position="394"/>
    </location>
</feature>
<evidence type="ECO:0000256" key="2">
    <source>
        <dbReference type="ARBA" id="ARBA00022737"/>
    </source>
</evidence>
<dbReference type="Gene3D" id="2.30.30.1190">
    <property type="match status" value="4"/>
</dbReference>
<dbReference type="Proteomes" id="UP000237347">
    <property type="component" value="Unassembled WGS sequence"/>
</dbReference>
<evidence type="ECO:0000256" key="1">
    <source>
        <dbReference type="ARBA" id="ARBA00022723"/>
    </source>
</evidence>
<dbReference type="Gene3D" id="4.10.1000.10">
    <property type="entry name" value="Zinc finger, CCCH-type"/>
    <property type="match status" value="1"/>
</dbReference>
<dbReference type="InterPro" id="IPR036855">
    <property type="entry name" value="Znf_CCCH_sf"/>
</dbReference>
<keyword evidence="1 6" id="KW-0479">Metal-binding</keyword>
<feature type="domain" description="C3H1-type" evidence="8">
    <location>
        <begin position="450"/>
        <end position="477"/>
    </location>
</feature>
<dbReference type="PROSITE" id="PS50103">
    <property type="entry name" value="ZF_C3H1"/>
    <property type="match status" value="6"/>
</dbReference>
<dbReference type="SMART" id="SM00356">
    <property type="entry name" value="ZnF_C3H1"/>
    <property type="match status" value="6"/>
</dbReference>
<feature type="domain" description="C3H1-type" evidence="8">
    <location>
        <begin position="366"/>
        <end position="394"/>
    </location>
</feature>
<dbReference type="InterPro" id="IPR050974">
    <property type="entry name" value="Plant_ZF_CCCH"/>
</dbReference>
<feature type="zinc finger region" description="C3H1-type" evidence="6">
    <location>
        <begin position="145"/>
        <end position="173"/>
    </location>
</feature>
<dbReference type="FunFam" id="2.30.30.1190:FF:000004">
    <property type="entry name" value="Zinc finger CCCH domain-containing protein 37"/>
    <property type="match status" value="1"/>
</dbReference>
<feature type="domain" description="C3H1-type" evidence="8">
    <location>
        <begin position="145"/>
        <end position="173"/>
    </location>
</feature>
<dbReference type="InterPro" id="IPR000571">
    <property type="entry name" value="Znf_CCCH"/>
</dbReference>
<evidence type="ECO:0000256" key="6">
    <source>
        <dbReference type="PROSITE-ProRule" id="PRU00723"/>
    </source>
</evidence>
<keyword evidence="2" id="KW-0677">Repeat</keyword>
<evidence type="ECO:0000313" key="10">
    <source>
        <dbReference type="Proteomes" id="UP000237347"/>
    </source>
</evidence>
<comment type="caution">
    <text evidence="9">The sequence shown here is derived from an EMBL/GenBank/DDBJ whole genome shotgun (WGS) entry which is preliminary data.</text>
</comment>
<dbReference type="PANTHER" id="PTHR12506">
    <property type="entry name" value="PROTEIN PHOSPHATASE RELATED"/>
    <property type="match status" value="1"/>
</dbReference>
<sequence length="561" mass="60771">MAHQLYGYNPSSSSSSTSSVYGAAATTTSSSRSLNSDQYVPSSIRYSSSSAAKYSTSAAMYDGGFHYSTSSSTPNATSHLASQSSWSDASDALAALKRSSDVLYHQTVLGAHNTIGQTEAWYSTNSLAKRPRFDSASNLPIYPQRPGEKDCAHYMLTRTCKFGDSCRFDHPIWVPEGGIPDWKEVPPLAATTESLPERPGMPDCPVALENAAISALPERPSEPPCAVPPLAATTESLPERPGMPDCPYFLKTQRCKFGLRCKFNHPKDKLVTEVALENAAISALPERPSEPPCAFYMKTGKCKFGPTCKFNHPKDIQIPLLGQENGNDEQTELTMKALATADAILANSLASYTPALIYNSKGLPVRPGEADCPFYLKTGSCKYGATCRYNHPDRHAINPPAAAIGLPIVASPATNLNIGVVNPAASIYQTIDPRLLSQRWAQLSTLNDLDRLNVMCFYMKTGECKFGENCKFHHPIDRSAPSLLKQAQQQAVKLTLAGLPRREGAVLCPYYLKTGTCKYGATCKFDHPPPGEVMAMATSQGTSTAVEGDEKEAELVQEQQQ</sequence>
<proteinExistence type="predicted"/>
<dbReference type="GO" id="GO:0003729">
    <property type="term" value="F:mRNA binding"/>
    <property type="evidence" value="ECO:0007669"/>
    <property type="project" value="TreeGrafter"/>
</dbReference>
<accession>A0AAW0LRR7</accession>
<evidence type="ECO:0000313" key="9">
    <source>
        <dbReference type="EMBL" id="KAK7854100.1"/>
    </source>
</evidence>
<dbReference type="Pfam" id="PF00642">
    <property type="entry name" value="zf-CCCH"/>
    <property type="match status" value="6"/>
</dbReference>
<dbReference type="PANTHER" id="PTHR12506:SF82">
    <property type="entry name" value="ZINC FINGER CCCH DOMAIN-CONTAINING PROTEIN 64-RELATED"/>
    <property type="match status" value="1"/>
</dbReference>
<evidence type="ECO:0000259" key="8">
    <source>
        <dbReference type="PROSITE" id="PS50103"/>
    </source>
</evidence>
<feature type="zinc finger region" description="C3H1-type" evidence="6">
    <location>
        <begin position="287"/>
        <end position="315"/>
    </location>
</feature>
<feature type="zinc finger region" description="C3H1-type" evidence="6">
    <location>
        <begin position="240"/>
        <end position="268"/>
    </location>
</feature>
<feature type="domain" description="C3H1-type" evidence="8">
    <location>
        <begin position="502"/>
        <end position="530"/>
    </location>
</feature>
<dbReference type="GO" id="GO:0003677">
    <property type="term" value="F:DNA binding"/>
    <property type="evidence" value="ECO:0007669"/>
    <property type="project" value="UniProtKB-KW"/>
</dbReference>
<feature type="region of interest" description="Disordered" evidence="7">
    <location>
        <begin position="538"/>
        <end position="561"/>
    </location>
</feature>
<feature type="domain" description="C3H1-type" evidence="8">
    <location>
        <begin position="287"/>
        <end position="315"/>
    </location>
</feature>
<dbReference type="EMBL" id="PKMF04000058">
    <property type="protein sequence ID" value="KAK7854100.1"/>
    <property type="molecule type" value="Genomic_DNA"/>
</dbReference>
<gene>
    <name evidence="9" type="primary">HUA1_0</name>
    <name evidence="9" type="ORF">CFP56_033460</name>
</gene>
<evidence type="ECO:0000256" key="7">
    <source>
        <dbReference type="SAM" id="MobiDB-lite"/>
    </source>
</evidence>
<feature type="zinc finger region" description="C3H1-type" evidence="6">
    <location>
        <begin position="502"/>
        <end position="530"/>
    </location>
</feature>
<evidence type="ECO:0000256" key="3">
    <source>
        <dbReference type="ARBA" id="ARBA00022771"/>
    </source>
</evidence>
<keyword evidence="3 6" id="KW-0863">Zinc-finger</keyword>
<organism evidence="9 10">
    <name type="scientific">Quercus suber</name>
    <name type="common">Cork oak</name>
    <dbReference type="NCBI Taxonomy" id="58331"/>
    <lineage>
        <taxon>Eukaryota</taxon>
        <taxon>Viridiplantae</taxon>
        <taxon>Streptophyta</taxon>
        <taxon>Embryophyta</taxon>
        <taxon>Tracheophyta</taxon>
        <taxon>Spermatophyta</taxon>
        <taxon>Magnoliopsida</taxon>
        <taxon>eudicotyledons</taxon>
        <taxon>Gunneridae</taxon>
        <taxon>Pentapetalae</taxon>
        <taxon>rosids</taxon>
        <taxon>fabids</taxon>
        <taxon>Fagales</taxon>
        <taxon>Fagaceae</taxon>
        <taxon>Quercus</taxon>
    </lineage>
</organism>
<dbReference type="AlphaFoldDB" id="A0AAW0LRR7"/>
<dbReference type="SUPFAM" id="SSF90229">
    <property type="entry name" value="CCCH zinc finger"/>
    <property type="match status" value="6"/>
</dbReference>
<feature type="zinc finger region" description="C3H1-type" evidence="6">
    <location>
        <begin position="450"/>
        <end position="477"/>
    </location>
</feature>
<keyword evidence="10" id="KW-1185">Reference proteome</keyword>
<name>A0AAW0LRR7_QUESU</name>
<evidence type="ECO:0000256" key="5">
    <source>
        <dbReference type="ARBA" id="ARBA00023125"/>
    </source>
</evidence>
<reference evidence="9 10" key="1">
    <citation type="journal article" date="2018" name="Sci. Data">
        <title>The draft genome sequence of cork oak.</title>
        <authorList>
            <person name="Ramos A.M."/>
            <person name="Usie A."/>
            <person name="Barbosa P."/>
            <person name="Barros P.M."/>
            <person name="Capote T."/>
            <person name="Chaves I."/>
            <person name="Simoes F."/>
            <person name="Abreu I."/>
            <person name="Carrasquinho I."/>
            <person name="Faro C."/>
            <person name="Guimaraes J.B."/>
            <person name="Mendonca D."/>
            <person name="Nobrega F."/>
            <person name="Rodrigues L."/>
            <person name="Saibo N.J.M."/>
            <person name="Varela M.C."/>
            <person name="Egas C."/>
            <person name="Matos J."/>
            <person name="Miguel C.M."/>
            <person name="Oliveira M.M."/>
            <person name="Ricardo C.P."/>
            <person name="Goncalves S."/>
        </authorList>
    </citation>
    <scope>NUCLEOTIDE SEQUENCE [LARGE SCALE GENOMIC DNA]</scope>
    <source>
        <strain evidence="10">cv. HL8</strain>
    </source>
</reference>
<evidence type="ECO:0000256" key="4">
    <source>
        <dbReference type="ARBA" id="ARBA00022833"/>
    </source>
</evidence>
<dbReference type="GO" id="GO:0008270">
    <property type="term" value="F:zinc ion binding"/>
    <property type="evidence" value="ECO:0007669"/>
    <property type="project" value="UniProtKB-KW"/>
</dbReference>
<dbReference type="FunFam" id="4.10.1000.10:FF:000033">
    <property type="entry name" value="zinc finger CCCH domain-containing protein 37"/>
    <property type="match status" value="1"/>
</dbReference>
<keyword evidence="5" id="KW-0238">DNA-binding</keyword>
<keyword evidence="4 6" id="KW-0862">Zinc</keyword>
<protein>
    <submittedName>
        <fullName evidence="9">Zinc finger ccch domain-containing protein 37</fullName>
    </submittedName>
</protein>
<feature type="domain" description="C3H1-type" evidence="8">
    <location>
        <begin position="240"/>
        <end position="268"/>
    </location>
</feature>